<dbReference type="PANTHER" id="PTHR41339:SF1">
    <property type="entry name" value="SECRETED PROTEIN"/>
    <property type="match status" value="1"/>
</dbReference>
<sequence>MKRTSRFLLALMLTGSVLSFSSCSDDDDNGTDIDEQTGEEIVVTASTAGTGNVTWTADNTYILDGFVFVNEGQTLTIEPGTVIKGRPGTGENSSALIVARGGKIMANGTADKPIIFTTEEDDVNDPNDIPATQNGLWGGVIILGNATTNRGSGGVGAIEGIPTEDTRGQYGGTNDADNSGVFKYVSIRHAGTAIASDNEINGLTMGAVGSGTTIEYVEVFANQDDGFEWFGGTVNTKYLVSAFCGDDMFDYDEGWRGNNQFWFGIYVENDGGTGGEHDGGTDPEDGQPYAMPVISNATYIGSGASRTTTGTLVIRDNAGGKYYNSIFMDFAQGITIEDLASGEDSRTRLEAGQIDFQNNIFWNVSDNTFNGIGTVGTTTEPWTVALLSDAAKNNRIINPNLSGISRTANGGLNPVPATGSSALSGGAAPSGSFFQSTDYVGAFGTTNWLKGWTYLDQRGYLD</sequence>
<reference evidence="3" key="1">
    <citation type="journal article" date="2019" name="Int. J. Syst. Evol. Microbiol.">
        <title>The Global Catalogue of Microorganisms (GCM) 10K type strain sequencing project: providing services to taxonomists for standard genome sequencing and annotation.</title>
        <authorList>
            <consortium name="The Broad Institute Genomics Platform"/>
            <consortium name="The Broad Institute Genome Sequencing Center for Infectious Disease"/>
            <person name="Wu L."/>
            <person name="Ma J."/>
        </authorList>
    </citation>
    <scope>NUCLEOTIDE SEQUENCE [LARGE SCALE GENOMIC DNA]</scope>
    <source>
        <strain evidence="3">JCM 16545</strain>
    </source>
</reference>
<evidence type="ECO:0000313" key="3">
    <source>
        <dbReference type="Proteomes" id="UP001597369"/>
    </source>
</evidence>
<evidence type="ECO:0000256" key="1">
    <source>
        <dbReference type="SAM" id="SignalP"/>
    </source>
</evidence>
<feature type="chain" id="PRO_5047344691" description="T9SS C-terminal target domain-containing protein" evidence="1">
    <location>
        <begin position="25"/>
        <end position="462"/>
    </location>
</feature>
<organism evidence="2 3">
    <name type="scientific">Pontibacter silvestris</name>
    <dbReference type="NCBI Taxonomy" id="2305183"/>
    <lineage>
        <taxon>Bacteria</taxon>
        <taxon>Pseudomonadati</taxon>
        <taxon>Bacteroidota</taxon>
        <taxon>Cytophagia</taxon>
        <taxon>Cytophagales</taxon>
        <taxon>Hymenobacteraceae</taxon>
        <taxon>Pontibacter</taxon>
    </lineage>
</organism>
<evidence type="ECO:0000313" key="2">
    <source>
        <dbReference type="EMBL" id="MFD2069286.1"/>
    </source>
</evidence>
<dbReference type="PANTHER" id="PTHR41339">
    <property type="entry name" value="LIPL48"/>
    <property type="match status" value="1"/>
</dbReference>
<dbReference type="RefSeq" id="WP_229961253.1">
    <property type="nucleotide sequence ID" value="NZ_JAJJWI010000011.1"/>
</dbReference>
<dbReference type="Proteomes" id="UP001597369">
    <property type="component" value="Unassembled WGS sequence"/>
</dbReference>
<name>A0ABW4X3Y0_9BACT</name>
<keyword evidence="1" id="KW-0732">Signal</keyword>
<dbReference type="EMBL" id="JBHUHV010000059">
    <property type="protein sequence ID" value="MFD2069286.1"/>
    <property type="molecule type" value="Genomic_DNA"/>
</dbReference>
<evidence type="ECO:0008006" key="4">
    <source>
        <dbReference type="Google" id="ProtNLM"/>
    </source>
</evidence>
<protein>
    <recommendedName>
        <fullName evidence="4">T9SS C-terminal target domain-containing protein</fullName>
    </recommendedName>
</protein>
<accession>A0ABW4X3Y0</accession>
<comment type="caution">
    <text evidence="2">The sequence shown here is derived from an EMBL/GenBank/DDBJ whole genome shotgun (WGS) entry which is preliminary data.</text>
</comment>
<feature type="signal peptide" evidence="1">
    <location>
        <begin position="1"/>
        <end position="24"/>
    </location>
</feature>
<dbReference type="PROSITE" id="PS51257">
    <property type="entry name" value="PROKAR_LIPOPROTEIN"/>
    <property type="match status" value="1"/>
</dbReference>
<keyword evidence="3" id="KW-1185">Reference proteome</keyword>
<gene>
    <name evidence="2" type="ORF">ACFSKU_20545</name>
</gene>
<proteinExistence type="predicted"/>